<dbReference type="GO" id="GO:0031012">
    <property type="term" value="C:extracellular matrix"/>
    <property type="evidence" value="ECO:0007669"/>
    <property type="project" value="TreeGrafter"/>
</dbReference>
<keyword evidence="1" id="KW-0175">Coiled coil</keyword>
<feature type="chain" id="PRO_5040139123" description="Heparanase" evidence="3">
    <location>
        <begin position="21"/>
        <end position="1705"/>
    </location>
</feature>
<feature type="region of interest" description="Disordered" evidence="2">
    <location>
        <begin position="1609"/>
        <end position="1629"/>
    </location>
</feature>
<evidence type="ECO:0000313" key="5">
    <source>
        <dbReference type="Proteomes" id="UP001153737"/>
    </source>
</evidence>
<feature type="signal peptide" evidence="3">
    <location>
        <begin position="1"/>
        <end position="20"/>
    </location>
</feature>
<protein>
    <recommendedName>
        <fullName evidence="6">Heparanase</fullName>
    </recommendedName>
</protein>
<feature type="region of interest" description="Disordered" evidence="2">
    <location>
        <begin position="911"/>
        <end position="999"/>
    </location>
</feature>
<sequence length="1705" mass="198620">MNVKLLELCIVFCLLRYVSGVEDEIETSCNINVKKAIQYVGEKFLSFTIDPAVLLAGVSLSENSLRLAKQLSPAFIRIAGPSTPFVKYFDKDDRLPTYLSEDGNNVVISPSMWFGINEWLKLANLVPIFGLNDADTARGVWNPKATLPLLEISDKLNVSCYWQLGYDSSNKSETRYMQDLNILDYVLAAFPERNETWKIVGSDISHISREKPENTLEEVKDIVTAVMWEPSGVKDDSFPENDMASKLLQRSPRPNVKLWTTAPKSEGPVTFSSALLWAKQLGNAAKTGYDVVFRQPRIHELFSDTPAYWFSLLHKKLMGSNVLEARATTSHAGTNIYAHCTRKQNSFVRRGAMTVMIVNDNSSKYKVKVKLGTTLPEKSMEVQTYLLTSSGLNSTVVSLNGRLLTQDILQNKFPFEPKIRRSKSSSHILLAVPPHSIGFFVLPGARVPVCIEEEKELELLLEEMEMNQNMPLSEEILNLESRSSFGKNQILEELAQKMKQEMKSDQQYYSTIPLISRIENIKEKEDVEPGKIDDRGRRLFIDRVKLAERQKKHLDFQKKRDELRKFLLDKAKTTKQEPKIETKAKHIELTSAEAEKILKDRAKQRAARRNVVFTDEELDALIQKASRNFYKKKVKRSVQPKQRRHINMQLLERTMHSDPISEKESLNMENNNSVRKQRDINSRTADLKSKLAEHSQRFDDEEKQERENDRFERSVDMDSKLSQYKMKLAERSRKWDDMKDELLGNTQAMRENIKEKLQDLKSRRRYSRDLRRAPTMAKYKMKLAERSRKWDEKRDERLENSETRRENIKEKLRTLRNEKRFRRDLKMDTRMAQYEMKLAETKRKWEEKKQEILGNTETMRKNIEEKLEELKNKKRFTRDLKFDSKISQYRTKLAERSKKWDEGKDKLLRNTETTKESLKEKLRGMKNSRRSKRDINMDLLDTNTRGQKKGEKQKLTKGTINSKKLKDAEATIRQPGQTSSELVEDSLEMGDKSEELKPAKKEVYAELADSDELEEDDFLHTTPKSKKFDIFKKKSKLDPFAVVHPTIDIVEPVYKKTKKSKSKSEDELQFLSSSEEFTDIEDDMPCIHEYFGPDSSFEDKKTKKLMRELGEIFEDEKLRKKKSKKEKKVSDEDLRRRKRDLGEENYDEFRETDGGLRNTNIKLKGIQDSTVHIETSSEVEDLLSHEKPIDYLSLPENSNHSVNDRNSVLSDEDFDDQSMTSNSEITEGHPTSDNSQKVQSNNPISQEDYLPEEIRVKRLDKKPTSLGSLDIEDDFQNYRKEMKKHLKDLKNILEDDKLKFEEKKQKNKLKLLQLKKKQELELANEADDKLTQIHNEEHEQGNQLLEQLKNLKKELQLRKDKIDQVLRKDSEGLGLKSPKWNEIKFNAKKTINDLSDGLEKKLEKLHPKDLSSRIKAAHQETKQPPIESTTTIEIATIKPTVIVQKRSIFDTRRNVFDTYQPMSLDLRMWKPSDVLTLQKDLNPLGIKNLSPPDDLHIFQNLLGQNKLFRKRRSIDLDEIDDIDNDIDNDISNDIDDSLNEIKKDSDYLPDEKKSITEEDYKFVLPNKDKFEIIEKNGDTEIKFDHHETLRTKNPKASFEMTDPLSNFFRDDSISGDEKADSEEDKHNEYHSRTNFFSEVENENTTGRVDDEAVHQKTPRSVDNIQKIANKEEAKIFENFINNFTGYLSTIGNHLKSYMKYMTNNN</sequence>
<gene>
    <name evidence="4" type="ORF">PHAECO_LOCUS9211</name>
</gene>
<feature type="compositionally biased region" description="Polar residues" evidence="2">
    <location>
        <begin position="1217"/>
        <end position="1245"/>
    </location>
</feature>
<reference evidence="4" key="1">
    <citation type="submission" date="2022-01" db="EMBL/GenBank/DDBJ databases">
        <authorList>
            <person name="King R."/>
        </authorList>
    </citation>
    <scope>NUCLEOTIDE SEQUENCE</scope>
</reference>
<evidence type="ECO:0008006" key="6">
    <source>
        <dbReference type="Google" id="ProtNLM"/>
    </source>
</evidence>
<dbReference type="PANTHER" id="PTHR46145">
    <property type="entry name" value="HEPARANASE"/>
    <property type="match status" value="1"/>
</dbReference>
<feature type="compositionally biased region" description="Polar residues" evidence="2">
    <location>
        <begin position="1195"/>
        <end position="1209"/>
    </location>
</feature>
<accession>A0A9P0DRI6</accession>
<dbReference type="OrthoDB" id="7736742at2759"/>
<feature type="compositionally biased region" description="Basic and acidic residues" evidence="2">
    <location>
        <begin position="676"/>
        <end position="713"/>
    </location>
</feature>
<feature type="compositionally biased region" description="Basic and acidic residues" evidence="2">
    <location>
        <begin position="653"/>
        <end position="666"/>
    </location>
</feature>
<feature type="region of interest" description="Disordered" evidence="2">
    <location>
        <begin position="1118"/>
        <end position="1253"/>
    </location>
</feature>
<feature type="region of interest" description="Disordered" evidence="2">
    <location>
        <begin position="651"/>
        <end position="713"/>
    </location>
</feature>
<dbReference type="GO" id="GO:0005615">
    <property type="term" value="C:extracellular space"/>
    <property type="evidence" value="ECO:0007669"/>
    <property type="project" value="TreeGrafter"/>
</dbReference>
<evidence type="ECO:0000313" key="4">
    <source>
        <dbReference type="EMBL" id="CAH1170402.1"/>
    </source>
</evidence>
<evidence type="ECO:0000256" key="1">
    <source>
        <dbReference type="SAM" id="Coils"/>
    </source>
</evidence>
<dbReference type="EMBL" id="OU896711">
    <property type="protein sequence ID" value="CAH1170402.1"/>
    <property type="molecule type" value="Genomic_DNA"/>
</dbReference>
<feature type="compositionally biased region" description="Polar residues" evidence="2">
    <location>
        <begin position="1157"/>
        <end position="1176"/>
    </location>
</feature>
<dbReference type="Proteomes" id="UP001153737">
    <property type="component" value="Chromosome 5"/>
</dbReference>
<evidence type="ECO:0000256" key="3">
    <source>
        <dbReference type="SAM" id="SignalP"/>
    </source>
</evidence>
<dbReference type="Gene3D" id="3.20.20.80">
    <property type="entry name" value="Glycosidases"/>
    <property type="match status" value="1"/>
</dbReference>
<feature type="coiled-coil region" evidence="1">
    <location>
        <begin position="1275"/>
        <end position="1368"/>
    </location>
</feature>
<evidence type="ECO:0000256" key="2">
    <source>
        <dbReference type="SAM" id="MobiDB-lite"/>
    </source>
</evidence>
<reference evidence="4" key="2">
    <citation type="submission" date="2022-10" db="EMBL/GenBank/DDBJ databases">
        <authorList>
            <consortium name="ENA_rothamsted_submissions"/>
            <consortium name="culmorum"/>
            <person name="King R."/>
        </authorList>
    </citation>
    <scope>NUCLEOTIDE SEQUENCE</scope>
</reference>
<feature type="compositionally biased region" description="Basic and acidic residues" evidence="2">
    <location>
        <begin position="911"/>
        <end position="923"/>
    </location>
</feature>
<organism evidence="4 5">
    <name type="scientific">Phaedon cochleariae</name>
    <name type="common">Mustard beetle</name>
    <dbReference type="NCBI Taxonomy" id="80249"/>
    <lineage>
        <taxon>Eukaryota</taxon>
        <taxon>Metazoa</taxon>
        <taxon>Ecdysozoa</taxon>
        <taxon>Arthropoda</taxon>
        <taxon>Hexapoda</taxon>
        <taxon>Insecta</taxon>
        <taxon>Pterygota</taxon>
        <taxon>Neoptera</taxon>
        <taxon>Endopterygota</taxon>
        <taxon>Coleoptera</taxon>
        <taxon>Polyphaga</taxon>
        <taxon>Cucujiformia</taxon>
        <taxon>Chrysomeloidea</taxon>
        <taxon>Chrysomelidae</taxon>
        <taxon>Chrysomelinae</taxon>
        <taxon>Chrysomelini</taxon>
        <taxon>Phaedon</taxon>
    </lineage>
</organism>
<feature type="coiled-coil region" evidence="1">
    <location>
        <begin position="798"/>
        <end position="880"/>
    </location>
</feature>
<name>A0A9P0DRI6_PHACE</name>
<keyword evidence="5" id="KW-1185">Reference proteome</keyword>
<feature type="compositionally biased region" description="Basic and acidic residues" evidence="2">
    <location>
        <begin position="989"/>
        <end position="999"/>
    </location>
</feature>
<dbReference type="PANTHER" id="PTHR46145:SF4">
    <property type="entry name" value="HEPARANASE"/>
    <property type="match status" value="1"/>
</dbReference>
<proteinExistence type="predicted"/>
<keyword evidence="3" id="KW-0732">Signal</keyword>